<dbReference type="CDD" id="cd03215">
    <property type="entry name" value="ABC_Carb_Monos_II"/>
    <property type="match status" value="1"/>
</dbReference>
<organism evidence="12 13">
    <name type="scientific">Caldimonas caldifontis</name>
    <dbReference type="NCBI Taxonomy" id="1452508"/>
    <lineage>
        <taxon>Bacteria</taxon>
        <taxon>Pseudomonadati</taxon>
        <taxon>Pseudomonadota</taxon>
        <taxon>Betaproteobacteria</taxon>
        <taxon>Burkholderiales</taxon>
        <taxon>Sphaerotilaceae</taxon>
        <taxon>Caldimonas</taxon>
    </lineage>
</organism>
<dbReference type="Proteomes" id="UP000238605">
    <property type="component" value="Unassembled WGS sequence"/>
</dbReference>
<dbReference type="InterPro" id="IPR050107">
    <property type="entry name" value="ABC_carbohydrate_import_ATPase"/>
</dbReference>
<reference evidence="12 13" key="1">
    <citation type="submission" date="2018-02" db="EMBL/GenBank/DDBJ databases">
        <title>Reclassifiation of [Polyangium] brachysporum DSM 7029 as Guopingzhaonella breviflexa gen. nov., sp. nov., a member of the family Comamonadaceae.</title>
        <authorList>
            <person name="Tang B."/>
        </authorList>
    </citation>
    <scope>NUCLEOTIDE SEQUENCE [LARGE SCALE GENOMIC DNA]</scope>
    <source>
        <strain evidence="12 13">BCRC 80649</strain>
    </source>
</reference>
<name>A0A2S5SS40_9BURK</name>
<evidence type="ECO:0000313" key="13">
    <source>
        <dbReference type="Proteomes" id="UP000238605"/>
    </source>
</evidence>
<dbReference type="Gene3D" id="3.40.50.300">
    <property type="entry name" value="P-loop containing nucleotide triphosphate hydrolases"/>
    <property type="match status" value="2"/>
</dbReference>
<dbReference type="AlphaFoldDB" id="A0A2S5SS40"/>
<evidence type="ECO:0000313" key="12">
    <source>
        <dbReference type="EMBL" id="PPE65526.1"/>
    </source>
</evidence>
<dbReference type="RefSeq" id="WP_104303349.1">
    <property type="nucleotide sequence ID" value="NZ_PSNX01000013.1"/>
</dbReference>
<keyword evidence="8" id="KW-0067">ATP-binding</keyword>
<keyword evidence="7" id="KW-0547">Nucleotide-binding</keyword>
<evidence type="ECO:0000256" key="7">
    <source>
        <dbReference type="ARBA" id="ARBA00022741"/>
    </source>
</evidence>
<keyword evidence="4" id="KW-0997">Cell inner membrane</keyword>
<dbReference type="SUPFAM" id="SSF52540">
    <property type="entry name" value="P-loop containing nucleoside triphosphate hydrolases"/>
    <property type="match status" value="2"/>
</dbReference>
<dbReference type="FunFam" id="3.40.50.300:FF:000127">
    <property type="entry name" value="Ribose import ATP-binding protein RbsA"/>
    <property type="match status" value="1"/>
</dbReference>
<sequence length="508" mass="55371">MPPRLELLGISKQYPAVKANDRIHLTVQPGEIHAVLGENGAGKSTLMKIIYGAVRPDEGEMRWNGQPVVVRNPHEARELGISMVFQHFSLFDTLTAAENVWLGLGKRLSLAQVSDRIREVSGQYGLDVEPQRPVHTLSVGERQRVEIVRALLTNPQLLILDEPTSVLTPQAVDKLFVTLRKLADTGCSILYISHKLDEIRTLCHHCTVLRGGRVTGEVDPTKESNASLSRLMIGSDPPELVHREARAGEVALAVRGLSLPKLHPFGTVLRDIAFELRTGEILGVAGVSGNGQQELLAALSGEDTRAPGDSIRLFGRDIARHGARQRRKEGLHFVPEERLGRGAVPTLSLALNTLLTRTEAVHRATGWIDMHRVREMTDEIIRRFQVKAGGAAAAAKSLSGGNLQKFIVGREISANPRVLIVAQPTWGVDVGAAAQIRSELLALRDAGCALLVVSEELEELFEISDRLVVIAQGRLSPSVPTREATVEQIGEWMSGLWPQTTGAVHAQA</sequence>
<evidence type="ECO:0000256" key="4">
    <source>
        <dbReference type="ARBA" id="ARBA00022519"/>
    </source>
</evidence>
<dbReference type="InterPro" id="IPR003439">
    <property type="entry name" value="ABC_transporter-like_ATP-bd"/>
</dbReference>
<dbReference type="InterPro" id="IPR017871">
    <property type="entry name" value="ABC_transporter-like_CS"/>
</dbReference>
<dbReference type="CDD" id="cd03216">
    <property type="entry name" value="ABC_Carb_Monos_I"/>
    <property type="match status" value="1"/>
</dbReference>
<comment type="subcellular location">
    <subcellularLocation>
        <location evidence="1">Cell membrane</location>
        <topology evidence="1">Peripheral membrane protein</topology>
    </subcellularLocation>
</comment>
<dbReference type="PROSITE" id="PS50893">
    <property type="entry name" value="ABC_TRANSPORTER_2"/>
    <property type="match status" value="2"/>
</dbReference>
<evidence type="ECO:0000256" key="3">
    <source>
        <dbReference type="ARBA" id="ARBA00022475"/>
    </source>
</evidence>
<feature type="domain" description="ABC transporter" evidence="11">
    <location>
        <begin position="254"/>
        <end position="497"/>
    </location>
</feature>
<evidence type="ECO:0000256" key="6">
    <source>
        <dbReference type="ARBA" id="ARBA00022737"/>
    </source>
</evidence>
<accession>A0A2S5SS40</accession>
<keyword evidence="6" id="KW-0677">Repeat</keyword>
<dbReference type="EMBL" id="PSNX01000013">
    <property type="protein sequence ID" value="PPE65526.1"/>
    <property type="molecule type" value="Genomic_DNA"/>
</dbReference>
<keyword evidence="10" id="KW-0472">Membrane</keyword>
<evidence type="ECO:0000256" key="5">
    <source>
        <dbReference type="ARBA" id="ARBA00022597"/>
    </source>
</evidence>
<protein>
    <submittedName>
        <fullName evidence="12">ABC transporter</fullName>
    </submittedName>
</protein>
<dbReference type="GO" id="GO:0005524">
    <property type="term" value="F:ATP binding"/>
    <property type="evidence" value="ECO:0007669"/>
    <property type="project" value="UniProtKB-KW"/>
</dbReference>
<dbReference type="SMART" id="SM00382">
    <property type="entry name" value="AAA"/>
    <property type="match status" value="1"/>
</dbReference>
<keyword evidence="5" id="KW-0762">Sugar transport</keyword>
<feature type="domain" description="ABC transporter" evidence="11">
    <location>
        <begin position="5"/>
        <end position="236"/>
    </location>
</feature>
<dbReference type="OrthoDB" id="9776369at2"/>
<proteinExistence type="predicted"/>
<dbReference type="Pfam" id="PF00005">
    <property type="entry name" value="ABC_tran"/>
    <property type="match status" value="2"/>
</dbReference>
<keyword evidence="3" id="KW-1003">Cell membrane</keyword>
<dbReference type="PANTHER" id="PTHR43790:SF4">
    <property type="entry name" value="GUANOSINE IMPORT ATP-BINDING PROTEIN NUPO"/>
    <property type="match status" value="1"/>
</dbReference>
<keyword evidence="2" id="KW-0813">Transport</keyword>
<dbReference type="PROSITE" id="PS00211">
    <property type="entry name" value="ABC_TRANSPORTER_1"/>
    <property type="match status" value="2"/>
</dbReference>
<evidence type="ECO:0000256" key="1">
    <source>
        <dbReference type="ARBA" id="ARBA00004202"/>
    </source>
</evidence>
<evidence type="ECO:0000256" key="10">
    <source>
        <dbReference type="ARBA" id="ARBA00023136"/>
    </source>
</evidence>
<keyword evidence="9" id="KW-1278">Translocase</keyword>
<gene>
    <name evidence="12" type="ORF">C1704_13935</name>
</gene>
<evidence type="ECO:0000256" key="8">
    <source>
        <dbReference type="ARBA" id="ARBA00022840"/>
    </source>
</evidence>
<dbReference type="GO" id="GO:0016887">
    <property type="term" value="F:ATP hydrolysis activity"/>
    <property type="evidence" value="ECO:0007669"/>
    <property type="project" value="InterPro"/>
</dbReference>
<evidence type="ECO:0000256" key="2">
    <source>
        <dbReference type="ARBA" id="ARBA00022448"/>
    </source>
</evidence>
<dbReference type="InterPro" id="IPR027417">
    <property type="entry name" value="P-loop_NTPase"/>
</dbReference>
<dbReference type="PANTHER" id="PTHR43790">
    <property type="entry name" value="CARBOHYDRATE TRANSPORT ATP-BINDING PROTEIN MG119-RELATED"/>
    <property type="match status" value="1"/>
</dbReference>
<keyword evidence="13" id="KW-1185">Reference proteome</keyword>
<dbReference type="InterPro" id="IPR003593">
    <property type="entry name" value="AAA+_ATPase"/>
</dbReference>
<evidence type="ECO:0000256" key="9">
    <source>
        <dbReference type="ARBA" id="ARBA00022967"/>
    </source>
</evidence>
<evidence type="ECO:0000259" key="11">
    <source>
        <dbReference type="PROSITE" id="PS50893"/>
    </source>
</evidence>
<comment type="caution">
    <text evidence="12">The sequence shown here is derived from an EMBL/GenBank/DDBJ whole genome shotgun (WGS) entry which is preliminary data.</text>
</comment>
<dbReference type="GO" id="GO:0005886">
    <property type="term" value="C:plasma membrane"/>
    <property type="evidence" value="ECO:0007669"/>
    <property type="project" value="UniProtKB-SubCell"/>
</dbReference>